<keyword evidence="2" id="KW-0808">Transferase</keyword>
<dbReference type="GO" id="GO:0003964">
    <property type="term" value="F:RNA-directed DNA polymerase activity"/>
    <property type="evidence" value="ECO:0007669"/>
    <property type="project" value="UniProtKB-KW"/>
</dbReference>
<proteinExistence type="predicted"/>
<dbReference type="PANTHER" id="PTHR47510">
    <property type="entry name" value="REVERSE TRANSCRIPTASE DOMAIN-CONTAINING PROTEIN"/>
    <property type="match status" value="1"/>
</dbReference>
<dbReference type="InterPro" id="IPR043502">
    <property type="entry name" value="DNA/RNA_pol_sf"/>
</dbReference>
<dbReference type="PROSITE" id="PS50878">
    <property type="entry name" value="RT_POL"/>
    <property type="match status" value="1"/>
</dbReference>
<dbReference type="Pfam" id="PF09004">
    <property type="entry name" value="ALKBH8_N"/>
    <property type="match status" value="1"/>
</dbReference>
<evidence type="ECO:0000313" key="3">
    <source>
        <dbReference type="Proteomes" id="UP000830375"/>
    </source>
</evidence>
<dbReference type="Proteomes" id="UP000830375">
    <property type="component" value="Unassembled WGS sequence"/>
</dbReference>
<feature type="domain" description="Reverse transcriptase" evidence="1">
    <location>
        <begin position="243"/>
        <end position="509"/>
    </location>
</feature>
<keyword evidence="2" id="KW-0695">RNA-directed DNA polymerase</keyword>
<reference evidence="2 3" key="1">
    <citation type="submission" date="2022-01" db="EMBL/GenBank/DDBJ databases">
        <title>A high-quality chromosome-level genome assembly of rohu carp, Labeo rohita.</title>
        <authorList>
            <person name="Arick M.A. II"/>
            <person name="Hsu C.-Y."/>
            <person name="Magbanua Z."/>
            <person name="Pechanova O."/>
            <person name="Grover C."/>
            <person name="Miller E."/>
            <person name="Thrash A."/>
            <person name="Ezzel L."/>
            <person name="Alam S."/>
            <person name="Benzie J."/>
            <person name="Hamilton M."/>
            <person name="Karsi A."/>
            <person name="Lawrence M.L."/>
            <person name="Peterson D.G."/>
        </authorList>
    </citation>
    <scope>NUCLEOTIDE SEQUENCE [LARGE SCALE GENOMIC DNA]</scope>
    <source>
        <strain evidence="3">BAU-BD-2019</strain>
        <tissue evidence="2">Blood</tissue>
    </source>
</reference>
<dbReference type="PANTHER" id="PTHR47510:SF3">
    <property type="entry name" value="ENDO_EXONUCLEASE_PHOSPHATASE DOMAIN-CONTAINING PROTEIN"/>
    <property type="match status" value="1"/>
</dbReference>
<keyword evidence="2" id="KW-0548">Nucleotidyltransferase</keyword>
<dbReference type="InterPro" id="IPR015095">
    <property type="entry name" value="AlkB_hom8_N"/>
</dbReference>
<gene>
    <name evidence="2" type="ORF">H4Q32_030568</name>
</gene>
<evidence type="ECO:0000313" key="2">
    <source>
        <dbReference type="EMBL" id="KAI2647318.1"/>
    </source>
</evidence>
<comment type="caution">
    <text evidence="2">The sequence shown here is derived from an EMBL/GenBank/DDBJ whole genome shotgun (WGS) entry which is preliminary data.</text>
</comment>
<dbReference type="Pfam" id="PF00078">
    <property type="entry name" value="RVT_1"/>
    <property type="match status" value="1"/>
</dbReference>
<protein>
    <submittedName>
        <fullName evidence="2">RNA-directed DNA polymerase from transposon BS</fullName>
    </submittedName>
</protein>
<dbReference type="EMBL" id="JACTAM010000428">
    <property type="protein sequence ID" value="KAI2647318.1"/>
    <property type="molecule type" value="Genomic_DNA"/>
</dbReference>
<accession>A0ABQ8L9A9</accession>
<sequence length="591" mass="66417">MKPQRQCQKDAGKGLVSFSSRDKGSLTTLTQRCASRSNSNLKQCMPVRNFVRLEAAPTPRDCHVWHQSIAIAIREERLTQPVQFLQSICRSSDDHMTVSRLAKEDAYRSGDKALYKQAKCTLNREIRVAKLNYLGKLKKQLSRNDPQSVWNGLKAITSYKSPSPSTEANQQLADDLNEFYCRFEKQKTGLTPYTHPDCPTIQPSTPCPSIPPTVSQLALKICEACLKACAVQLSSIFTLIFNRSLKLCIVPSCFKCSTIIPVPKKPKTTGLNDYRPVALTSVVMKSFERLVLAYLKDITGPLLDPLQFAYRANRSVDDAVNMGLHYILQHLDKPGTYARILFVDFSSAFNTIIPDILQNKLSQLSVPTSICQWITSFLTNRQQLVRLGKLTSGTRTISTGAPQGCVLSPLLFSLYTNDCTSKEPSVKLLKFTDDTTVIGLIRDGDESAYRQEVEQLSLWCSHNNLELNTLKTVEMMVDFWRNTPALTPLTIMNSTVAAVDSFKFLGTNISQDLNIDFIVKKAQQRLYFLRQLKKFNLPQALMTQFYSAVIESVLCSSITVWFGAASKSDIRRLQRTVRTAERIIGVHLPNL</sequence>
<dbReference type="SUPFAM" id="SSF56672">
    <property type="entry name" value="DNA/RNA polymerases"/>
    <property type="match status" value="1"/>
</dbReference>
<name>A0ABQ8L9A9_LABRO</name>
<keyword evidence="3" id="KW-1185">Reference proteome</keyword>
<organism evidence="2 3">
    <name type="scientific">Labeo rohita</name>
    <name type="common">Indian major carp</name>
    <name type="synonym">Cyprinus rohita</name>
    <dbReference type="NCBI Taxonomy" id="84645"/>
    <lineage>
        <taxon>Eukaryota</taxon>
        <taxon>Metazoa</taxon>
        <taxon>Chordata</taxon>
        <taxon>Craniata</taxon>
        <taxon>Vertebrata</taxon>
        <taxon>Euteleostomi</taxon>
        <taxon>Actinopterygii</taxon>
        <taxon>Neopterygii</taxon>
        <taxon>Teleostei</taxon>
        <taxon>Ostariophysi</taxon>
        <taxon>Cypriniformes</taxon>
        <taxon>Cyprinidae</taxon>
        <taxon>Labeoninae</taxon>
        <taxon>Labeonini</taxon>
        <taxon>Labeo</taxon>
    </lineage>
</organism>
<dbReference type="InterPro" id="IPR000477">
    <property type="entry name" value="RT_dom"/>
</dbReference>
<dbReference type="CDD" id="cd01650">
    <property type="entry name" value="RT_nLTR_like"/>
    <property type="match status" value="1"/>
</dbReference>
<evidence type="ECO:0000259" key="1">
    <source>
        <dbReference type="PROSITE" id="PS50878"/>
    </source>
</evidence>